<sequence>MAYQAELAAQCDELVTAVTNIPENHKHRNIYREFVLRSLREHSFLRTNQFEVADRLKGLEERFRVVGRDALADAFRQRLDALEPHWNHTSPDVLHFILELADQPAQKSKLTDLDLLKEPEEEPQPTLTWREIAREDGWKHERDIWRINDWAPDSSDEEEIDVRSVASAESVTSASSVDERIQRTALDLAFKPQGEKELQQLADSLAWRYEHRAEGENGSLEKTTISTLLLVREVLFMLGGLETTMFDAKCNPSMGYQLAGVSSEAYQALVTSFAECGRKLTPLRVFAKGREQSPLLQVFQDSVQKALRTFDMDLATIQGRFVAIKEDVVVSPVGILTELRPKLKPLYALADIVRQLQEERNPHAFRYLELLYDAVGMAQLQGHNATYELLGSIFLDCFQVYLKPIRMWMEEGRLLPGDRTFFVSESPTKLPLPQIWQSQFNLLRTPEGNLHAPRFLKPAISRIFNAGKSIVVLKHMKQDAATSKYRATVEPKMDFEAVCSGDVEFAPFSELFGAAFQAWIQSKHHTAAATLRELLYSSYGLSRGLDTLEKVYLMSDGASSTAFTSAIFRHLDNLSSSWKDRFTLTEIAQEAFSSSVDGYRIFAQVDPRALTHSAIASRSSVRLSLPLIRVGCRLNWPVQIVVPEEGIRAYQTIFTFLLQIRRAVYLLQHAVRDFHPTSLDARGQMATYYLLRTKLLWFCNVILTYLTTLVLAPQTARLRSDLRDAADVDDMITAHSEFTRRIINESCLGVKLQPIRECILDILDLAIKVQDVQRVEMVRLTEEEQEVQRLSVMSSPYKSPSKKKRGILGLRSPRGKKADEEDEDGDGDIGGDSVRGRNSSSSAKPHHVLLKEMLGDFERYLRFVAGGLRGVARASKDEAATRWDLLAEMLETGIKE</sequence>
<evidence type="ECO:0000256" key="6">
    <source>
        <dbReference type="SAM" id="MobiDB-lite"/>
    </source>
</evidence>
<comment type="subcellular location">
    <subcellularLocation>
        <location evidence="5">Cytoplasm</location>
        <location evidence="5">Cytoskeleton</location>
        <location evidence="5">Microtubule organizing center</location>
    </subcellularLocation>
</comment>
<dbReference type="GO" id="GO:0051321">
    <property type="term" value="P:meiotic cell cycle"/>
    <property type="evidence" value="ECO:0007669"/>
    <property type="project" value="TreeGrafter"/>
</dbReference>
<evidence type="ECO:0000256" key="3">
    <source>
        <dbReference type="ARBA" id="ARBA00022701"/>
    </source>
</evidence>
<dbReference type="Gene3D" id="1.20.120.1900">
    <property type="entry name" value="Gamma-tubulin complex, C-terminal domain"/>
    <property type="match status" value="1"/>
</dbReference>
<dbReference type="GO" id="GO:0031122">
    <property type="term" value="P:cytoplasmic microtubule organization"/>
    <property type="evidence" value="ECO:0007669"/>
    <property type="project" value="TreeGrafter"/>
</dbReference>
<name>A0AAN7BSM8_9PEZI</name>
<keyword evidence="11" id="KW-1185">Reference proteome</keyword>
<feature type="domain" description="Gamma tubulin complex component protein N-terminal" evidence="9">
    <location>
        <begin position="231"/>
        <end position="536"/>
    </location>
</feature>
<feature type="domain" description="Gamma-Tubulin ring complex non-core subunit mod21 N-terminal" evidence="8">
    <location>
        <begin position="65"/>
        <end position="156"/>
    </location>
</feature>
<dbReference type="InterPro" id="IPR042241">
    <property type="entry name" value="GCP_C_sf"/>
</dbReference>
<evidence type="ECO:0000313" key="10">
    <source>
        <dbReference type="EMBL" id="KAK4228794.1"/>
    </source>
</evidence>
<feature type="domain" description="Gamma tubulin complex component C-terminal" evidence="7">
    <location>
        <begin position="545"/>
        <end position="871"/>
    </location>
</feature>
<dbReference type="GO" id="GO:0051225">
    <property type="term" value="P:spindle assembly"/>
    <property type="evidence" value="ECO:0007669"/>
    <property type="project" value="TreeGrafter"/>
</dbReference>
<dbReference type="GO" id="GO:0000922">
    <property type="term" value="C:spindle pole"/>
    <property type="evidence" value="ECO:0007669"/>
    <property type="project" value="InterPro"/>
</dbReference>
<evidence type="ECO:0000256" key="2">
    <source>
        <dbReference type="ARBA" id="ARBA00022490"/>
    </source>
</evidence>
<dbReference type="InterPro" id="IPR007259">
    <property type="entry name" value="GCP"/>
</dbReference>
<protein>
    <recommendedName>
        <fullName evidence="5">Spindle pole body component</fullName>
    </recommendedName>
</protein>
<reference evidence="10" key="1">
    <citation type="journal article" date="2023" name="Mol. Phylogenet. Evol.">
        <title>Genome-scale phylogeny and comparative genomics of the fungal order Sordariales.</title>
        <authorList>
            <person name="Hensen N."/>
            <person name="Bonometti L."/>
            <person name="Westerberg I."/>
            <person name="Brannstrom I.O."/>
            <person name="Guillou S."/>
            <person name="Cros-Aarteil S."/>
            <person name="Calhoun S."/>
            <person name="Haridas S."/>
            <person name="Kuo A."/>
            <person name="Mondo S."/>
            <person name="Pangilinan J."/>
            <person name="Riley R."/>
            <person name="LaButti K."/>
            <person name="Andreopoulos B."/>
            <person name="Lipzen A."/>
            <person name="Chen C."/>
            <person name="Yan M."/>
            <person name="Daum C."/>
            <person name="Ng V."/>
            <person name="Clum A."/>
            <person name="Steindorff A."/>
            <person name="Ohm R.A."/>
            <person name="Martin F."/>
            <person name="Silar P."/>
            <person name="Natvig D.O."/>
            <person name="Lalanne C."/>
            <person name="Gautier V."/>
            <person name="Ament-Velasquez S.L."/>
            <person name="Kruys A."/>
            <person name="Hutchinson M.I."/>
            <person name="Powell A.J."/>
            <person name="Barry K."/>
            <person name="Miller A.N."/>
            <person name="Grigoriev I.V."/>
            <person name="Debuchy R."/>
            <person name="Gladieux P."/>
            <person name="Hiltunen Thoren M."/>
            <person name="Johannesson H."/>
        </authorList>
    </citation>
    <scope>NUCLEOTIDE SEQUENCE</scope>
    <source>
        <strain evidence="10">CBS 990.96</strain>
    </source>
</reference>
<dbReference type="InterPro" id="IPR040457">
    <property type="entry name" value="GCP_C"/>
</dbReference>
<dbReference type="Proteomes" id="UP001301958">
    <property type="component" value="Unassembled WGS sequence"/>
</dbReference>
<evidence type="ECO:0000256" key="4">
    <source>
        <dbReference type="ARBA" id="ARBA00023212"/>
    </source>
</evidence>
<dbReference type="InterPro" id="IPR032797">
    <property type="entry name" value="Mod21_N"/>
</dbReference>
<evidence type="ECO:0000259" key="7">
    <source>
        <dbReference type="Pfam" id="PF04130"/>
    </source>
</evidence>
<evidence type="ECO:0000256" key="5">
    <source>
        <dbReference type="RuleBase" id="RU363050"/>
    </source>
</evidence>
<comment type="similarity">
    <text evidence="1 5">Belongs to the TUBGCP family.</text>
</comment>
<keyword evidence="2 5" id="KW-0963">Cytoplasm</keyword>
<accession>A0AAN7BSM8</accession>
<dbReference type="GO" id="GO:0005874">
    <property type="term" value="C:microtubule"/>
    <property type="evidence" value="ECO:0007669"/>
    <property type="project" value="UniProtKB-KW"/>
</dbReference>
<dbReference type="InterPro" id="IPR041470">
    <property type="entry name" value="GCP_N"/>
</dbReference>
<evidence type="ECO:0000259" key="8">
    <source>
        <dbReference type="Pfam" id="PF14609"/>
    </source>
</evidence>
<evidence type="ECO:0000313" key="11">
    <source>
        <dbReference type="Proteomes" id="UP001301958"/>
    </source>
</evidence>
<dbReference type="InterPro" id="IPR059169">
    <property type="entry name" value="GCP5_N_ext"/>
</dbReference>
<gene>
    <name evidence="10" type="ORF">QBC38DRAFT_474360</name>
</gene>
<dbReference type="GO" id="GO:0043015">
    <property type="term" value="F:gamma-tubulin binding"/>
    <property type="evidence" value="ECO:0007669"/>
    <property type="project" value="InterPro"/>
</dbReference>
<organism evidence="10 11">
    <name type="scientific">Podospora fimiseda</name>
    <dbReference type="NCBI Taxonomy" id="252190"/>
    <lineage>
        <taxon>Eukaryota</taxon>
        <taxon>Fungi</taxon>
        <taxon>Dikarya</taxon>
        <taxon>Ascomycota</taxon>
        <taxon>Pezizomycotina</taxon>
        <taxon>Sordariomycetes</taxon>
        <taxon>Sordariomycetidae</taxon>
        <taxon>Sordariales</taxon>
        <taxon>Podosporaceae</taxon>
        <taxon>Podospora</taxon>
    </lineage>
</organism>
<dbReference type="GO" id="GO:0000930">
    <property type="term" value="C:gamma-tubulin complex"/>
    <property type="evidence" value="ECO:0007669"/>
    <property type="project" value="TreeGrafter"/>
</dbReference>
<dbReference type="Pfam" id="PF17681">
    <property type="entry name" value="GCP_N_terminal"/>
    <property type="match status" value="1"/>
</dbReference>
<keyword evidence="3 5" id="KW-0493">Microtubule</keyword>
<dbReference type="GO" id="GO:0051011">
    <property type="term" value="F:microtubule minus-end binding"/>
    <property type="evidence" value="ECO:0007669"/>
    <property type="project" value="TreeGrafter"/>
</dbReference>
<evidence type="ECO:0000259" key="9">
    <source>
        <dbReference type="Pfam" id="PF17681"/>
    </source>
</evidence>
<dbReference type="Pfam" id="PF04130">
    <property type="entry name" value="GCP_C_terminal"/>
    <property type="match status" value="1"/>
</dbReference>
<dbReference type="PANTHER" id="PTHR19302:SF33">
    <property type="entry name" value="GAMMA-TUBULIN COMPLEX COMPONENT 5"/>
    <property type="match status" value="1"/>
</dbReference>
<dbReference type="GO" id="GO:0007020">
    <property type="term" value="P:microtubule nucleation"/>
    <property type="evidence" value="ECO:0007669"/>
    <property type="project" value="InterPro"/>
</dbReference>
<comment type="caution">
    <text evidence="10">The sequence shown here is derived from an EMBL/GenBank/DDBJ whole genome shotgun (WGS) entry which is preliminary data.</text>
</comment>
<dbReference type="EMBL" id="MU865315">
    <property type="protein sequence ID" value="KAK4228794.1"/>
    <property type="molecule type" value="Genomic_DNA"/>
</dbReference>
<feature type="region of interest" description="Disordered" evidence="6">
    <location>
        <begin position="789"/>
        <end position="843"/>
    </location>
</feature>
<dbReference type="CDD" id="cd22572">
    <property type="entry name" value="GCP5_NTD"/>
    <property type="match status" value="1"/>
</dbReference>
<reference evidence="10" key="2">
    <citation type="submission" date="2023-05" db="EMBL/GenBank/DDBJ databases">
        <authorList>
            <consortium name="Lawrence Berkeley National Laboratory"/>
            <person name="Steindorff A."/>
            <person name="Hensen N."/>
            <person name="Bonometti L."/>
            <person name="Westerberg I."/>
            <person name="Brannstrom I.O."/>
            <person name="Guillou S."/>
            <person name="Cros-Aarteil S."/>
            <person name="Calhoun S."/>
            <person name="Haridas S."/>
            <person name="Kuo A."/>
            <person name="Mondo S."/>
            <person name="Pangilinan J."/>
            <person name="Riley R."/>
            <person name="Labutti K."/>
            <person name="Andreopoulos B."/>
            <person name="Lipzen A."/>
            <person name="Chen C."/>
            <person name="Yanf M."/>
            <person name="Daum C."/>
            <person name="Ng V."/>
            <person name="Clum A."/>
            <person name="Ohm R."/>
            <person name="Martin F."/>
            <person name="Silar P."/>
            <person name="Natvig D."/>
            <person name="Lalanne C."/>
            <person name="Gautier V."/>
            <person name="Ament-Velasquez S.L."/>
            <person name="Kruys A."/>
            <person name="Hutchinson M.I."/>
            <person name="Powell A.J."/>
            <person name="Barry K."/>
            <person name="Miller A.N."/>
            <person name="Grigoriev I.V."/>
            <person name="Debuchy R."/>
            <person name="Gladieux P."/>
            <person name="Thoren M.H."/>
            <person name="Johannesson H."/>
        </authorList>
    </citation>
    <scope>NUCLEOTIDE SEQUENCE</scope>
    <source>
        <strain evidence="10">CBS 990.96</strain>
    </source>
</reference>
<keyword evidence="4 5" id="KW-0206">Cytoskeleton</keyword>
<feature type="compositionally biased region" description="Acidic residues" evidence="6">
    <location>
        <begin position="820"/>
        <end position="829"/>
    </location>
</feature>
<dbReference type="GO" id="GO:0000278">
    <property type="term" value="P:mitotic cell cycle"/>
    <property type="evidence" value="ECO:0007669"/>
    <property type="project" value="TreeGrafter"/>
</dbReference>
<dbReference type="AlphaFoldDB" id="A0AAN7BSM8"/>
<proteinExistence type="inferred from homology"/>
<evidence type="ECO:0000256" key="1">
    <source>
        <dbReference type="ARBA" id="ARBA00010337"/>
    </source>
</evidence>
<dbReference type="Pfam" id="PF14609">
    <property type="entry name" value="GCP5-Mod21_N"/>
    <property type="match status" value="1"/>
</dbReference>
<dbReference type="GO" id="GO:0005816">
    <property type="term" value="C:spindle pole body"/>
    <property type="evidence" value="ECO:0007669"/>
    <property type="project" value="UniProtKB-ARBA"/>
</dbReference>
<dbReference type="PANTHER" id="PTHR19302">
    <property type="entry name" value="GAMMA TUBULIN COMPLEX PROTEIN"/>
    <property type="match status" value="1"/>
</dbReference>